<keyword evidence="3" id="KW-1185">Reference proteome</keyword>
<dbReference type="PANTHER" id="PTHR39569">
    <property type="entry name" value="INORGANIC TRIPHOSPHATASE"/>
    <property type="match status" value="1"/>
</dbReference>
<dbReference type="Gene3D" id="2.40.320.10">
    <property type="entry name" value="Hypothetical Protein Pfu-838710-001"/>
    <property type="match status" value="1"/>
</dbReference>
<accession>A0A7R6PRJ5</accession>
<gene>
    <name evidence="2" type="ORF">NEJAP_0255</name>
</gene>
<evidence type="ECO:0000313" key="2">
    <source>
        <dbReference type="EMBL" id="BBB28213.1"/>
    </source>
</evidence>
<dbReference type="CDD" id="cd07756">
    <property type="entry name" value="CYTH-like_Pase_CHAD"/>
    <property type="match status" value="1"/>
</dbReference>
<name>A0A7R6PRJ5_9GAMM</name>
<dbReference type="PANTHER" id="PTHR39569:SF1">
    <property type="entry name" value="INORGANIC TRIPHOSPHATASE"/>
    <property type="match status" value="1"/>
</dbReference>
<dbReference type="GO" id="GO:0046872">
    <property type="term" value="F:metal ion binding"/>
    <property type="evidence" value="ECO:0007669"/>
    <property type="project" value="TreeGrafter"/>
</dbReference>
<dbReference type="EMBL" id="AP014546">
    <property type="protein sequence ID" value="BBB28213.1"/>
    <property type="molecule type" value="Genomic_DNA"/>
</dbReference>
<reference evidence="2 3" key="1">
    <citation type="journal article" date="2008" name="Int. J. Syst. Evol. Microbiol.">
        <title>Neptunomonas japonica sp. nov., an Osedax japonicus symbiont-like bacterium isolated from sediment adjacent to sperm whale carcasses off Kagoshima, Japan.</title>
        <authorList>
            <person name="Miyazaki M."/>
            <person name="Nogi Y."/>
            <person name="Fujiwara Y."/>
            <person name="Kawato M."/>
            <person name="Kubokawa K."/>
            <person name="Horikoshi K."/>
        </authorList>
    </citation>
    <scope>NUCLEOTIDE SEQUENCE [LARGE SCALE GENOMIC DNA]</scope>
    <source>
        <strain evidence="2 3">JAMM 1380</strain>
    </source>
</reference>
<dbReference type="RefSeq" id="WP_201348938.1">
    <property type="nucleotide sequence ID" value="NZ_AP014546.1"/>
</dbReference>
<organism evidence="2 3">
    <name type="scientific">Neptunomonas japonica JAMM 1380</name>
    <dbReference type="NCBI Taxonomy" id="1441457"/>
    <lineage>
        <taxon>Bacteria</taxon>
        <taxon>Pseudomonadati</taxon>
        <taxon>Pseudomonadota</taxon>
        <taxon>Gammaproteobacteria</taxon>
        <taxon>Oceanospirillales</taxon>
        <taxon>Oceanospirillaceae</taxon>
        <taxon>Neptunomonas</taxon>
    </lineage>
</organism>
<dbReference type="KEGG" id="njp:NEJAP_0255"/>
<dbReference type="Pfam" id="PF01928">
    <property type="entry name" value="CYTH"/>
    <property type="match status" value="1"/>
</dbReference>
<dbReference type="InterPro" id="IPR033469">
    <property type="entry name" value="CYTH-like_dom_sf"/>
</dbReference>
<dbReference type="SMART" id="SM01118">
    <property type="entry name" value="CYTH"/>
    <property type="match status" value="1"/>
</dbReference>
<protein>
    <submittedName>
        <fullName evidence="2">Adenylate cyclase</fullName>
    </submittedName>
</protein>
<sequence>MAIETESKLTLPAHSIDRVKTLLTASGAQQLEKQRLLNWYFDTPGLQLSADKVALRIREQDGTYIQTLKTKGQSVNGLHQRAEWEWIIEKPELQLGLLMETDWPLVTQSKEWASDLHVIFETNFDRSIWMLERSGMLVEIALDQGDISYTSVAGDNYVDKICELELELKEGSVEQLVAITAELVAAIPELQPSDISKAQRGYQLYHQAI</sequence>
<feature type="domain" description="CYTH" evidence="1">
    <location>
        <begin position="2"/>
        <end position="208"/>
    </location>
</feature>
<dbReference type="InterPro" id="IPR039013">
    <property type="entry name" value="YgiF"/>
</dbReference>
<dbReference type="SUPFAM" id="SSF55154">
    <property type="entry name" value="CYTH-like phosphatases"/>
    <property type="match status" value="1"/>
</dbReference>
<dbReference type="PROSITE" id="PS51707">
    <property type="entry name" value="CYTH"/>
    <property type="match status" value="1"/>
</dbReference>
<dbReference type="Proteomes" id="UP000595332">
    <property type="component" value="Chromosome"/>
</dbReference>
<proteinExistence type="predicted"/>
<dbReference type="InterPro" id="IPR023577">
    <property type="entry name" value="CYTH_domain"/>
</dbReference>
<dbReference type="AlphaFoldDB" id="A0A7R6PRJ5"/>
<evidence type="ECO:0000313" key="3">
    <source>
        <dbReference type="Proteomes" id="UP000595332"/>
    </source>
</evidence>
<evidence type="ECO:0000259" key="1">
    <source>
        <dbReference type="PROSITE" id="PS51707"/>
    </source>
</evidence>
<dbReference type="GO" id="GO:0050355">
    <property type="term" value="F:inorganic triphosphate phosphatase activity"/>
    <property type="evidence" value="ECO:0007669"/>
    <property type="project" value="InterPro"/>
</dbReference>